<organism evidence="1 2">
    <name type="scientific">Tritrichomonas musculus</name>
    <dbReference type="NCBI Taxonomy" id="1915356"/>
    <lineage>
        <taxon>Eukaryota</taxon>
        <taxon>Metamonada</taxon>
        <taxon>Parabasalia</taxon>
        <taxon>Tritrichomonadida</taxon>
        <taxon>Tritrichomonadidae</taxon>
        <taxon>Tritrichomonas</taxon>
    </lineage>
</organism>
<reference evidence="1 2" key="1">
    <citation type="submission" date="2024-04" db="EMBL/GenBank/DDBJ databases">
        <title>Tritrichomonas musculus Genome.</title>
        <authorList>
            <person name="Alves-Ferreira E."/>
            <person name="Grigg M."/>
            <person name="Lorenzi H."/>
            <person name="Galac M."/>
        </authorList>
    </citation>
    <scope>NUCLEOTIDE SEQUENCE [LARGE SCALE GENOMIC DNA]</scope>
    <source>
        <strain evidence="1 2">EAF2021</strain>
    </source>
</reference>
<dbReference type="EMBL" id="JAPFFF010000006">
    <property type="protein sequence ID" value="KAK8887975.1"/>
    <property type="molecule type" value="Genomic_DNA"/>
</dbReference>
<proteinExistence type="predicted"/>
<evidence type="ECO:0000313" key="1">
    <source>
        <dbReference type="EMBL" id="KAK8887975.1"/>
    </source>
</evidence>
<protein>
    <submittedName>
        <fullName evidence="1">Uncharacterized protein</fullName>
    </submittedName>
</protein>
<name>A0ABR2KD85_9EUKA</name>
<evidence type="ECO:0000313" key="2">
    <source>
        <dbReference type="Proteomes" id="UP001470230"/>
    </source>
</evidence>
<keyword evidence="2" id="KW-1185">Reference proteome</keyword>
<sequence>MLPEVINIKNRCLLRSFDRFVAISRLCGWMMTIQAFTIKVSDENHRPAFQCPIKDNLPKFI</sequence>
<dbReference type="Proteomes" id="UP001470230">
    <property type="component" value="Unassembled WGS sequence"/>
</dbReference>
<gene>
    <name evidence="1" type="ORF">M9Y10_039035</name>
</gene>
<accession>A0ABR2KD85</accession>
<comment type="caution">
    <text evidence="1">The sequence shown here is derived from an EMBL/GenBank/DDBJ whole genome shotgun (WGS) entry which is preliminary data.</text>
</comment>